<evidence type="ECO:0000313" key="1">
    <source>
        <dbReference type="EMBL" id="MBX50904.1"/>
    </source>
</evidence>
<accession>A0A2P2P801</accession>
<protein>
    <submittedName>
        <fullName evidence="1">Uncharacterized protein</fullName>
    </submittedName>
</protein>
<dbReference type="AlphaFoldDB" id="A0A2P2P801"/>
<name>A0A2P2P801_RHIMU</name>
<reference evidence="1" key="1">
    <citation type="submission" date="2018-02" db="EMBL/GenBank/DDBJ databases">
        <title>Rhizophora mucronata_Transcriptome.</title>
        <authorList>
            <person name="Meera S.P."/>
            <person name="Sreeshan A."/>
            <person name="Augustine A."/>
        </authorList>
    </citation>
    <scope>NUCLEOTIDE SEQUENCE</scope>
    <source>
        <tissue evidence="1">Leaf</tissue>
    </source>
</reference>
<proteinExistence type="predicted"/>
<organism evidence="1">
    <name type="scientific">Rhizophora mucronata</name>
    <name type="common">Asiatic mangrove</name>
    <dbReference type="NCBI Taxonomy" id="61149"/>
    <lineage>
        <taxon>Eukaryota</taxon>
        <taxon>Viridiplantae</taxon>
        <taxon>Streptophyta</taxon>
        <taxon>Embryophyta</taxon>
        <taxon>Tracheophyta</taxon>
        <taxon>Spermatophyta</taxon>
        <taxon>Magnoliopsida</taxon>
        <taxon>eudicotyledons</taxon>
        <taxon>Gunneridae</taxon>
        <taxon>Pentapetalae</taxon>
        <taxon>rosids</taxon>
        <taxon>fabids</taxon>
        <taxon>Malpighiales</taxon>
        <taxon>Rhizophoraceae</taxon>
        <taxon>Rhizophora</taxon>
    </lineage>
</organism>
<sequence>MEVMEARSAHAIAYLFFFGFVGGSKSATAFSGWFGVRSCSPLRLAISQTEI</sequence>
<dbReference type="EMBL" id="GGEC01070420">
    <property type="protein sequence ID" value="MBX50904.1"/>
    <property type="molecule type" value="Transcribed_RNA"/>
</dbReference>